<dbReference type="Pfam" id="PF03606">
    <property type="entry name" value="DcuC"/>
    <property type="match status" value="1"/>
</dbReference>
<feature type="transmembrane region" description="Helical" evidence="8">
    <location>
        <begin position="30"/>
        <end position="47"/>
    </location>
</feature>
<keyword evidence="7 8" id="KW-0472">Membrane</keyword>
<feature type="transmembrane region" description="Helical" evidence="8">
    <location>
        <begin position="6"/>
        <end position="23"/>
    </location>
</feature>
<feature type="transmembrane region" description="Helical" evidence="8">
    <location>
        <begin position="454"/>
        <end position="472"/>
    </location>
</feature>
<keyword evidence="5 8" id="KW-0812">Transmembrane</keyword>
<dbReference type="InterPro" id="IPR004669">
    <property type="entry name" value="C4_dicarb_anaerob_car"/>
</dbReference>
<dbReference type="EMBL" id="LGTO01000004">
    <property type="protein sequence ID" value="KNE21968.1"/>
    <property type="molecule type" value="Genomic_DNA"/>
</dbReference>
<evidence type="ECO:0000256" key="2">
    <source>
        <dbReference type="ARBA" id="ARBA00005275"/>
    </source>
</evidence>
<organism evidence="9 10">
    <name type="scientific">Virgibacillus pantothenticus</name>
    <dbReference type="NCBI Taxonomy" id="1473"/>
    <lineage>
        <taxon>Bacteria</taxon>
        <taxon>Bacillati</taxon>
        <taxon>Bacillota</taxon>
        <taxon>Bacilli</taxon>
        <taxon>Bacillales</taxon>
        <taxon>Bacillaceae</taxon>
        <taxon>Virgibacillus</taxon>
    </lineage>
</organism>
<dbReference type="PATRIC" id="fig|1473.5.peg.3750"/>
<dbReference type="Proteomes" id="UP000036780">
    <property type="component" value="Unassembled WGS sequence"/>
</dbReference>
<comment type="caution">
    <text evidence="9">The sequence shown here is derived from an EMBL/GenBank/DDBJ whole genome shotgun (WGS) entry which is preliminary data.</text>
</comment>
<feature type="transmembrane region" description="Helical" evidence="8">
    <location>
        <begin position="328"/>
        <end position="346"/>
    </location>
</feature>
<keyword evidence="6 8" id="KW-1133">Transmembrane helix</keyword>
<comment type="subcellular location">
    <subcellularLocation>
        <location evidence="1">Cell membrane</location>
        <topology evidence="1">Multi-pass membrane protein</topology>
    </subcellularLocation>
</comment>
<evidence type="ECO:0000256" key="5">
    <source>
        <dbReference type="ARBA" id="ARBA00022692"/>
    </source>
</evidence>
<proteinExistence type="inferred from homology"/>
<evidence type="ECO:0000256" key="4">
    <source>
        <dbReference type="ARBA" id="ARBA00022475"/>
    </source>
</evidence>
<feature type="transmembrane region" description="Helical" evidence="8">
    <location>
        <begin position="392"/>
        <end position="418"/>
    </location>
</feature>
<evidence type="ECO:0000256" key="6">
    <source>
        <dbReference type="ARBA" id="ARBA00022989"/>
    </source>
</evidence>
<dbReference type="PANTHER" id="PTHR42002:SF2">
    <property type="entry name" value="ANAEROBIC C4-DICARBOXYLATE TRANSPORTER DCUC-RELATED"/>
    <property type="match status" value="1"/>
</dbReference>
<feature type="transmembrane region" description="Helical" evidence="8">
    <location>
        <begin position="260"/>
        <end position="278"/>
    </location>
</feature>
<accession>A0A0L0QUU9</accession>
<evidence type="ECO:0000313" key="9">
    <source>
        <dbReference type="EMBL" id="KNE21968.1"/>
    </source>
</evidence>
<evidence type="ECO:0000256" key="8">
    <source>
        <dbReference type="SAM" id="Phobius"/>
    </source>
</evidence>
<keyword evidence="4" id="KW-1003">Cell membrane</keyword>
<evidence type="ECO:0000256" key="3">
    <source>
        <dbReference type="ARBA" id="ARBA00022448"/>
    </source>
</evidence>
<feature type="transmembrane region" description="Helical" evidence="8">
    <location>
        <begin position="77"/>
        <end position="96"/>
    </location>
</feature>
<dbReference type="OrthoDB" id="1674075at2"/>
<reference evidence="10" key="1">
    <citation type="submission" date="2015-07" db="EMBL/GenBank/DDBJ databases">
        <title>Fjat-10053 dsm26.</title>
        <authorList>
            <person name="Liu B."/>
            <person name="Wang J."/>
            <person name="Zhu Y."/>
            <person name="Liu G."/>
            <person name="Chen Q."/>
            <person name="Chen Z."/>
            <person name="Lan J."/>
            <person name="Che J."/>
            <person name="Ge C."/>
            <person name="Shi H."/>
            <person name="Pan Z."/>
            <person name="Liu X."/>
        </authorList>
    </citation>
    <scope>NUCLEOTIDE SEQUENCE [LARGE SCALE GENOMIC DNA]</scope>
    <source>
        <strain evidence="10">DSM 26</strain>
    </source>
</reference>
<name>A0A0L0QUU9_VIRPA</name>
<dbReference type="NCBIfam" id="TIGR00771">
    <property type="entry name" value="DcuC"/>
    <property type="match status" value="1"/>
</dbReference>
<dbReference type="GO" id="GO:0015556">
    <property type="term" value="F:C4-dicarboxylate transmembrane transporter activity"/>
    <property type="evidence" value="ECO:0007669"/>
    <property type="project" value="InterPro"/>
</dbReference>
<comment type="similarity">
    <text evidence="2">Belongs to the DcuC/DcuD transporter (TC 2.A.61) family.</text>
</comment>
<evidence type="ECO:0000313" key="10">
    <source>
        <dbReference type="Proteomes" id="UP000036780"/>
    </source>
</evidence>
<dbReference type="RefSeq" id="WP_050350251.1">
    <property type="nucleotide sequence ID" value="NZ_BOSN01000005.1"/>
</dbReference>
<evidence type="ECO:0000256" key="7">
    <source>
        <dbReference type="ARBA" id="ARBA00023136"/>
    </source>
</evidence>
<dbReference type="PANTHER" id="PTHR42002">
    <property type="entry name" value="ANAEROBIC C4-DICARBOXYLATE TRANSPORTER DCUC-RELATED"/>
    <property type="match status" value="1"/>
</dbReference>
<feature type="transmembrane region" description="Helical" evidence="8">
    <location>
        <begin position="205"/>
        <end position="226"/>
    </location>
</feature>
<dbReference type="InterPro" id="IPR018385">
    <property type="entry name" value="C4_dicarb_anaerob_car-like"/>
</dbReference>
<gene>
    <name evidence="9" type="ORF">AFK71_03975</name>
</gene>
<keyword evidence="10" id="KW-1185">Reference proteome</keyword>
<evidence type="ECO:0000256" key="1">
    <source>
        <dbReference type="ARBA" id="ARBA00004651"/>
    </source>
</evidence>
<dbReference type="GeneID" id="66869709"/>
<feature type="transmembrane region" description="Helical" evidence="8">
    <location>
        <begin position="424"/>
        <end position="442"/>
    </location>
</feature>
<dbReference type="GO" id="GO:0005886">
    <property type="term" value="C:plasma membrane"/>
    <property type="evidence" value="ECO:0007669"/>
    <property type="project" value="UniProtKB-SubCell"/>
</dbReference>
<feature type="transmembrane region" description="Helical" evidence="8">
    <location>
        <begin position="117"/>
        <end position="150"/>
    </location>
</feature>
<feature type="transmembrane region" description="Helical" evidence="8">
    <location>
        <begin position="366"/>
        <end position="385"/>
    </location>
</feature>
<dbReference type="NCBIfam" id="NF037994">
    <property type="entry name" value="DcuC_1"/>
    <property type="match status" value="1"/>
</dbReference>
<protein>
    <submittedName>
        <fullName evidence="9">C4-dicarboxylate ABC transporter</fullName>
    </submittedName>
</protein>
<sequence length="473" mass="50850">MTHDIIMYSSAIAAVIIVVYMLVKKMDIKVALFSIGILLIFISAGLGNEVAFTDFEPTGSILLDPLQVIVQQFKATFTQAGLIILMLGGYTAYMSSIGANDVTVQVLTKPIGKIKSVYFLVPTVFLLGNLLSLVIPSASTLAILLLATLYPVLKRAGMSPLSIAAVIATSATIIPTPLGSDNVAVSEEFAKYAAFTDLSVTDYVFQYHAIVSIPTLIFIAMVHYFWQRRMDKKSLTARNQESIEIENVEEITGGKLFKTVYAMLPIFPIVLLLISFVLDMTTDITVSISVEIAVLFSLILAVICELIRQKDNKAVLKNTEKFFDGMGKAIPIVALIVAASVFVTGLKSIGLIDALQSAMQNFHGQGFNFVLPLILVAFTALIVLLSGSGIALFFAMIPLMVPLAEAAGISPVAISIPMGLAGNLFRAVSPVAAVVLIIAGTLKVDPLDIIKRTSVPMISGVIFMFVLSMILFL</sequence>
<dbReference type="AlphaFoldDB" id="A0A0L0QUU9"/>
<keyword evidence="3" id="KW-0813">Transport</keyword>
<feature type="transmembrane region" description="Helical" evidence="8">
    <location>
        <begin position="284"/>
        <end position="307"/>
    </location>
</feature>